<dbReference type="InterPro" id="IPR032867">
    <property type="entry name" value="DYW_dom"/>
</dbReference>
<evidence type="ECO:0000259" key="2">
    <source>
        <dbReference type="Pfam" id="PF14432"/>
    </source>
</evidence>
<sequence length="101" mass="11471">MKNLRVCGDCHRATKLIAAIRQCEIIVRDANRIHHFHKNGQSHGGDSIETTSTLFIFGGLAGSGQALNDTWSWSTKSEQWTEIICRNVPRARLDFAYWLIE</sequence>
<name>A0A815Q2R7_ADIRI</name>
<keyword evidence="1" id="KW-0880">Kelch repeat</keyword>
<dbReference type="InterPro" id="IPR015915">
    <property type="entry name" value="Kelch-typ_b-propeller"/>
</dbReference>
<dbReference type="Gene3D" id="2.120.10.80">
    <property type="entry name" value="Kelch-type beta propeller"/>
    <property type="match status" value="1"/>
</dbReference>
<feature type="domain" description="DYW" evidence="2">
    <location>
        <begin position="1"/>
        <end position="46"/>
    </location>
</feature>
<dbReference type="Proteomes" id="UP000663852">
    <property type="component" value="Unassembled WGS sequence"/>
</dbReference>
<protein>
    <recommendedName>
        <fullName evidence="2">DYW domain-containing protein</fullName>
    </recommendedName>
</protein>
<evidence type="ECO:0000313" key="4">
    <source>
        <dbReference type="Proteomes" id="UP000663852"/>
    </source>
</evidence>
<dbReference type="GO" id="GO:0008270">
    <property type="term" value="F:zinc ion binding"/>
    <property type="evidence" value="ECO:0007669"/>
    <property type="project" value="InterPro"/>
</dbReference>
<evidence type="ECO:0000256" key="1">
    <source>
        <dbReference type="ARBA" id="ARBA00022441"/>
    </source>
</evidence>
<dbReference type="Pfam" id="PF14432">
    <property type="entry name" value="DYW_deaminase"/>
    <property type="match status" value="1"/>
</dbReference>
<organism evidence="3 4">
    <name type="scientific">Adineta ricciae</name>
    <name type="common">Rotifer</name>
    <dbReference type="NCBI Taxonomy" id="249248"/>
    <lineage>
        <taxon>Eukaryota</taxon>
        <taxon>Metazoa</taxon>
        <taxon>Spiralia</taxon>
        <taxon>Gnathifera</taxon>
        <taxon>Rotifera</taxon>
        <taxon>Eurotatoria</taxon>
        <taxon>Bdelloidea</taxon>
        <taxon>Adinetida</taxon>
        <taxon>Adinetidae</taxon>
        <taxon>Adineta</taxon>
    </lineage>
</organism>
<accession>A0A815Q2R7</accession>
<dbReference type="Pfam" id="PF01344">
    <property type="entry name" value="Kelch_1"/>
    <property type="match status" value="1"/>
</dbReference>
<dbReference type="SUPFAM" id="SSF117281">
    <property type="entry name" value="Kelch motif"/>
    <property type="match status" value="1"/>
</dbReference>
<comment type="caution">
    <text evidence="3">The sequence shown here is derived from an EMBL/GenBank/DDBJ whole genome shotgun (WGS) entry which is preliminary data.</text>
</comment>
<dbReference type="AlphaFoldDB" id="A0A815Q2R7"/>
<reference evidence="3" key="1">
    <citation type="submission" date="2021-02" db="EMBL/GenBank/DDBJ databases">
        <authorList>
            <person name="Nowell W R."/>
        </authorList>
    </citation>
    <scope>NUCLEOTIDE SEQUENCE</scope>
</reference>
<proteinExistence type="predicted"/>
<dbReference type="OrthoDB" id="10518958at2759"/>
<evidence type="ECO:0000313" key="3">
    <source>
        <dbReference type="EMBL" id="CAF1456534.1"/>
    </source>
</evidence>
<dbReference type="InterPro" id="IPR006652">
    <property type="entry name" value="Kelch_1"/>
</dbReference>
<feature type="non-terminal residue" evidence="3">
    <location>
        <position position="1"/>
    </location>
</feature>
<dbReference type="EMBL" id="CAJNOJ010000461">
    <property type="protein sequence ID" value="CAF1456534.1"/>
    <property type="molecule type" value="Genomic_DNA"/>
</dbReference>
<gene>
    <name evidence="3" type="ORF">EDS130_LOCUS39866</name>
</gene>